<protein>
    <submittedName>
        <fullName evidence="2">Endonuclease/exonuclease/phosphatase family protein</fullName>
    </submittedName>
</protein>
<gene>
    <name evidence="2" type="ORF">K1Y72_05250</name>
</gene>
<evidence type="ECO:0000313" key="2">
    <source>
        <dbReference type="EMBL" id="MBW8481767.1"/>
    </source>
</evidence>
<dbReference type="GO" id="GO:0004519">
    <property type="term" value="F:endonuclease activity"/>
    <property type="evidence" value="ECO:0007669"/>
    <property type="project" value="UniProtKB-KW"/>
</dbReference>
<feature type="chain" id="PRO_5046426367" evidence="1">
    <location>
        <begin position="28"/>
        <end position="295"/>
    </location>
</feature>
<keyword evidence="1" id="KW-0732">Signal</keyword>
<accession>A0ABS7FQD3</accession>
<feature type="signal peptide" evidence="1">
    <location>
        <begin position="1"/>
        <end position="27"/>
    </location>
</feature>
<keyword evidence="2" id="KW-0255">Endonuclease</keyword>
<keyword evidence="3" id="KW-1185">Reference proteome</keyword>
<reference evidence="2 3" key="1">
    <citation type="submission" date="2021-07" db="EMBL/GenBank/DDBJ databases">
        <title>Actinomadura sp. PM05-2 isolated from lichen.</title>
        <authorList>
            <person name="Somphong A."/>
            <person name="Phongsopitanun W."/>
            <person name="Tanasupawat S."/>
            <person name="Peongsungnone V."/>
        </authorList>
    </citation>
    <scope>NUCLEOTIDE SEQUENCE [LARGE SCALE GENOMIC DNA]</scope>
    <source>
        <strain evidence="2 3">PM05-2</strain>
    </source>
</reference>
<keyword evidence="2" id="KW-0540">Nuclease</keyword>
<evidence type="ECO:0000256" key="1">
    <source>
        <dbReference type="SAM" id="SignalP"/>
    </source>
</evidence>
<dbReference type="EMBL" id="JAIBOA010000003">
    <property type="protein sequence ID" value="MBW8481767.1"/>
    <property type="molecule type" value="Genomic_DNA"/>
</dbReference>
<evidence type="ECO:0000313" key="3">
    <source>
        <dbReference type="Proteomes" id="UP000774570"/>
    </source>
</evidence>
<proteinExistence type="predicted"/>
<keyword evidence="2" id="KW-0378">Hydrolase</keyword>
<dbReference type="InterPro" id="IPR036691">
    <property type="entry name" value="Endo/exonu/phosph_ase_sf"/>
</dbReference>
<comment type="caution">
    <text evidence="2">The sequence shown here is derived from an EMBL/GenBank/DDBJ whole genome shotgun (WGS) entry which is preliminary data.</text>
</comment>
<dbReference type="Proteomes" id="UP000774570">
    <property type="component" value="Unassembled WGS sequence"/>
</dbReference>
<dbReference type="SUPFAM" id="SSF56219">
    <property type="entry name" value="DNase I-like"/>
    <property type="match status" value="1"/>
</dbReference>
<name>A0ABS7FQD3_9ACTN</name>
<organism evidence="2 3">
    <name type="scientific">Actinomadura parmotrematis</name>
    <dbReference type="NCBI Taxonomy" id="2864039"/>
    <lineage>
        <taxon>Bacteria</taxon>
        <taxon>Bacillati</taxon>
        <taxon>Actinomycetota</taxon>
        <taxon>Actinomycetes</taxon>
        <taxon>Streptosporangiales</taxon>
        <taxon>Thermomonosporaceae</taxon>
        <taxon>Actinomadura</taxon>
    </lineage>
</organism>
<dbReference type="Gene3D" id="3.60.10.10">
    <property type="entry name" value="Endonuclease/exonuclease/phosphatase"/>
    <property type="match status" value="1"/>
</dbReference>
<sequence>MRAPRALIPLLAVCGAGAIVAFAGAGAAIEKGSVPGLGDEERPAAEQVTLTALTWNVCGDVRPGCPLGARPAELARRISQQIAGTVVGGRRVGANAVLLQEVCSATVVAVGKTAAMHGWTWEFAASGGTRACANGQGRPGVALGVQGKIDNVESPALPAPAGHGRTALCGTVAAWQTRLCTVQLSGTAEDPSGAWRRKQTGRLAELAGGGRAIVGGDLTDAPTAAPLDVLYRDRAECDQGPRSRAAKTLQDAAGRAVAKSDYLFVPKDTAMSCEVPDQPVRSSDHRPVAALVSFR</sequence>